<protein>
    <recommendedName>
        <fullName evidence="4">Beta-lactamase-inhibitor-like PepSY-like domain-containing protein</fullName>
    </recommendedName>
</protein>
<evidence type="ECO:0008006" key="4">
    <source>
        <dbReference type="Google" id="ProtNLM"/>
    </source>
</evidence>
<accession>A0A176TDC0</accession>
<keyword evidence="3" id="KW-1185">Reference proteome</keyword>
<name>A0A176TDC0_9FLAO</name>
<comment type="caution">
    <text evidence="2">The sequence shown here is derived from an EMBL/GenBank/DDBJ whole genome shotgun (WGS) entry which is preliminary data.</text>
</comment>
<feature type="signal peptide" evidence="1">
    <location>
        <begin position="1"/>
        <end position="21"/>
    </location>
</feature>
<organism evidence="2 3">
    <name type="scientific">Polaribacter atrinae</name>
    <dbReference type="NCBI Taxonomy" id="1333662"/>
    <lineage>
        <taxon>Bacteria</taxon>
        <taxon>Pseudomonadati</taxon>
        <taxon>Bacteroidota</taxon>
        <taxon>Flavobacteriia</taxon>
        <taxon>Flavobacteriales</taxon>
        <taxon>Flavobacteriaceae</taxon>
    </lineage>
</organism>
<dbReference type="Proteomes" id="UP000076923">
    <property type="component" value="Unassembled WGS sequence"/>
</dbReference>
<keyword evidence="1" id="KW-0732">Signal</keyword>
<dbReference type="AlphaFoldDB" id="A0A176TDC0"/>
<gene>
    <name evidence="2" type="ORF">LPB303_06125</name>
</gene>
<dbReference type="OrthoDB" id="1099258at2"/>
<dbReference type="EMBL" id="LVWE01000010">
    <property type="protein sequence ID" value="OAD45860.1"/>
    <property type="molecule type" value="Genomic_DNA"/>
</dbReference>
<dbReference type="SUPFAM" id="SSF160574">
    <property type="entry name" value="BT0923-like"/>
    <property type="match status" value="1"/>
</dbReference>
<feature type="chain" id="PRO_5008049829" description="Beta-lactamase-inhibitor-like PepSY-like domain-containing protein" evidence="1">
    <location>
        <begin position="22"/>
        <end position="111"/>
    </location>
</feature>
<evidence type="ECO:0000313" key="2">
    <source>
        <dbReference type="EMBL" id="OAD45860.1"/>
    </source>
</evidence>
<proteinExistence type="predicted"/>
<dbReference type="RefSeq" id="WP_068448845.1">
    <property type="nucleotide sequence ID" value="NZ_CP150660.1"/>
</dbReference>
<reference evidence="2 3" key="1">
    <citation type="submission" date="2016-02" db="EMBL/GenBank/DDBJ databases">
        <title>Draft genome sequence of Polaribacter atrinae KACC17473.</title>
        <authorList>
            <person name="Shin S.-K."/>
            <person name="Yi H."/>
        </authorList>
    </citation>
    <scope>NUCLEOTIDE SEQUENCE [LARGE SCALE GENOMIC DNA]</scope>
    <source>
        <strain evidence="2 3">KACC 17473</strain>
    </source>
</reference>
<sequence length="111" mass="12163">MKKLIFTVAVAILSSGVSISAANINNSNYADEVIVMTINEDFKEVALEDLPEGVSNAILKDYPTAIIGKAYVNGSEQYKIEFTIDETKNIVYADKEGNWLKEEDITAKQGA</sequence>
<dbReference type="STRING" id="1333662.LPB303_06125"/>
<evidence type="ECO:0000313" key="3">
    <source>
        <dbReference type="Proteomes" id="UP000076923"/>
    </source>
</evidence>
<evidence type="ECO:0000256" key="1">
    <source>
        <dbReference type="SAM" id="SignalP"/>
    </source>
</evidence>